<dbReference type="InterPro" id="IPR005475">
    <property type="entry name" value="Transketolase-like_Pyr-bd"/>
</dbReference>
<dbReference type="InterPro" id="IPR033248">
    <property type="entry name" value="Transketolase_C"/>
</dbReference>
<evidence type="ECO:0000256" key="8">
    <source>
        <dbReference type="ARBA" id="ARBA00022723"/>
    </source>
</evidence>
<comment type="similarity">
    <text evidence="5">Belongs to the transketolase family.</text>
</comment>
<organism evidence="14 15">
    <name type="scientific">Actinacidiphila oryziradicis</name>
    <dbReference type="NCBI Taxonomy" id="2571141"/>
    <lineage>
        <taxon>Bacteria</taxon>
        <taxon>Bacillati</taxon>
        <taxon>Actinomycetota</taxon>
        <taxon>Actinomycetes</taxon>
        <taxon>Kitasatosporales</taxon>
        <taxon>Streptomycetaceae</taxon>
        <taxon>Actinacidiphila</taxon>
    </lineage>
</organism>
<name>A0A4V5MY82_9ACTN</name>
<comment type="cofactor">
    <cofactor evidence="2">
        <name>Mn(2+)</name>
        <dbReference type="ChEBI" id="CHEBI:29035"/>
    </cofactor>
</comment>
<comment type="subunit">
    <text evidence="6">Homodimer.</text>
</comment>
<dbReference type="SMART" id="SM00861">
    <property type="entry name" value="Transket_pyr"/>
    <property type="match status" value="1"/>
</dbReference>
<dbReference type="GO" id="GO:0030976">
    <property type="term" value="F:thiamine pyrophosphate binding"/>
    <property type="evidence" value="ECO:0007669"/>
    <property type="project" value="TreeGrafter"/>
</dbReference>
<dbReference type="OrthoDB" id="8732661at2"/>
<dbReference type="Gene3D" id="3.40.50.970">
    <property type="match status" value="2"/>
</dbReference>
<dbReference type="PROSITE" id="PS00802">
    <property type="entry name" value="TRANSKETOLASE_2"/>
    <property type="match status" value="1"/>
</dbReference>
<dbReference type="Gene3D" id="3.40.50.920">
    <property type="match status" value="1"/>
</dbReference>
<keyword evidence="7 14" id="KW-0808">Transferase</keyword>
<reference evidence="14 15" key="1">
    <citation type="submission" date="2019-04" db="EMBL/GenBank/DDBJ databases">
        <title>Streptomyces oryziradicis sp. nov., a novel actinomycete isolated from rhizosphere soil of rice (Oryza sativa L.).</title>
        <authorList>
            <person name="Li C."/>
        </authorList>
    </citation>
    <scope>NUCLEOTIDE SEQUENCE [LARGE SCALE GENOMIC DNA]</scope>
    <source>
        <strain evidence="14 15">NEAU-C40</strain>
    </source>
</reference>
<dbReference type="CDD" id="cd07033">
    <property type="entry name" value="TPP_PYR_DXS_TK_like"/>
    <property type="match status" value="1"/>
</dbReference>
<evidence type="ECO:0000256" key="1">
    <source>
        <dbReference type="ARBA" id="ARBA00001913"/>
    </source>
</evidence>
<evidence type="ECO:0000256" key="6">
    <source>
        <dbReference type="ARBA" id="ARBA00011738"/>
    </source>
</evidence>
<evidence type="ECO:0000313" key="14">
    <source>
        <dbReference type="EMBL" id="TKA03179.1"/>
    </source>
</evidence>
<dbReference type="Proteomes" id="UP000305778">
    <property type="component" value="Unassembled WGS sequence"/>
</dbReference>
<dbReference type="InterPro" id="IPR009014">
    <property type="entry name" value="Transketo_C/PFOR_II"/>
</dbReference>
<feature type="region of interest" description="Disordered" evidence="12">
    <location>
        <begin position="48"/>
        <end position="67"/>
    </location>
</feature>
<evidence type="ECO:0000313" key="15">
    <source>
        <dbReference type="Proteomes" id="UP000305778"/>
    </source>
</evidence>
<dbReference type="GO" id="GO:0004802">
    <property type="term" value="F:transketolase activity"/>
    <property type="evidence" value="ECO:0007669"/>
    <property type="project" value="UniProtKB-EC"/>
</dbReference>
<evidence type="ECO:0000256" key="5">
    <source>
        <dbReference type="ARBA" id="ARBA00007131"/>
    </source>
</evidence>
<dbReference type="InterPro" id="IPR020826">
    <property type="entry name" value="Transketolase_BS"/>
</dbReference>
<dbReference type="EC" id="2.2.1.1" evidence="14"/>
<dbReference type="Pfam" id="PF00456">
    <property type="entry name" value="Transketolase_N"/>
    <property type="match status" value="1"/>
</dbReference>
<dbReference type="InterPro" id="IPR029061">
    <property type="entry name" value="THDP-binding"/>
</dbReference>
<evidence type="ECO:0000259" key="13">
    <source>
        <dbReference type="SMART" id="SM00861"/>
    </source>
</evidence>
<dbReference type="FunFam" id="3.40.50.970:FF:000129">
    <property type="entry name" value="Transketolase"/>
    <property type="match status" value="1"/>
</dbReference>
<dbReference type="Pfam" id="PF02780">
    <property type="entry name" value="Transketolase_C"/>
    <property type="match status" value="1"/>
</dbReference>
<comment type="cofactor">
    <cofactor evidence="4">
        <name>thiamine diphosphate</name>
        <dbReference type="ChEBI" id="CHEBI:58937"/>
    </cofactor>
</comment>
<dbReference type="GO" id="GO:0005737">
    <property type="term" value="C:cytoplasm"/>
    <property type="evidence" value="ECO:0007669"/>
    <property type="project" value="UniProtKB-ARBA"/>
</dbReference>
<evidence type="ECO:0000256" key="3">
    <source>
        <dbReference type="ARBA" id="ARBA00001946"/>
    </source>
</evidence>
<evidence type="ECO:0000256" key="11">
    <source>
        <dbReference type="ARBA" id="ARBA00023052"/>
    </source>
</evidence>
<dbReference type="InterPro" id="IPR005474">
    <property type="entry name" value="Transketolase_N"/>
</dbReference>
<dbReference type="SUPFAM" id="SSF52518">
    <property type="entry name" value="Thiamin diphosphate-binding fold (THDP-binding)"/>
    <property type="match status" value="2"/>
</dbReference>
<comment type="cofactor">
    <cofactor evidence="3">
        <name>Mg(2+)</name>
        <dbReference type="ChEBI" id="CHEBI:18420"/>
    </cofactor>
</comment>
<keyword evidence="15" id="KW-1185">Reference proteome</keyword>
<evidence type="ECO:0000256" key="9">
    <source>
        <dbReference type="ARBA" id="ARBA00022837"/>
    </source>
</evidence>
<keyword evidence="10" id="KW-0460">Magnesium</keyword>
<evidence type="ECO:0000256" key="7">
    <source>
        <dbReference type="ARBA" id="ARBA00022679"/>
    </source>
</evidence>
<dbReference type="NCBIfam" id="NF004559">
    <property type="entry name" value="PRK05899.2-5"/>
    <property type="match status" value="1"/>
</dbReference>
<comment type="caution">
    <text evidence="14">The sequence shown here is derived from an EMBL/GenBank/DDBJ whole genome shotgun (WGS) entry which is preliminary data.</text>
</comment>
<sequence length="728" mass="77997">MRPNCARRQAGVHRLASPDGDAPAVFRLDERYRDLSLVYRRSAPGGEGVAALASSQRPARRPVPSRGRLVTHGGRRAACGQLKAASLWPLAARGRVTSREVKEAAAVNGEFQRWRELGQQLRVDSIRAAAAAGSGHPTSSMSAADLMAVLLAKYLRYDFDQPTEPLNDHLIFSKGHASPLLYALYKAAGAISDTELLSFRKLGSRLEGHPTPGIPWVDVATGSLGQGLPCGVGLALAGKRLDRVPYRVWVLCGDSEMAEGSIWEAFDHAGHEQLDNLIAIIDVNRLGQRGETMLGWDTDTYVRRAQAFGWRAIEIDGHDVGEIDRAYEQALAGDGRPVAIIARTVKGKGVSAVENRNGFHGKPLADPKAAIRELGGLRELTVRASVPAGDAQPHRFETHQAPAASWKVGDQVATRRGFGEALATLAASNDRIVALDGEVGNSTYTELFADAHPERYFEMYIAEQQLVATAVGFQVRGWVPFAATFAAFLSRAYDFIRMAAVSRADIRLVGSHCGVSIGEDGPSQMGLEDIAALRAVHGSTVLYPCCANQTAKLVQAMAAQPGISYLRTTRAATPVLYAADEEFEIGGSRVVRSSDRDQVTLVAAGITLHEALAAADELAAEKVAARVVDLYSVKPIDERTLIEAAEATGLIVTVEDHHAEGGIGNAVLEVFADHTSRPRIVTLAVRVMPTSGTPAELLAQAGIDGAHIAQTVRERLAAAHTPTPRPNR</sequence>
<proteinExistence type="inferred from homology"/>
<evidence type="ECO:0000256" key="12">
    <source>
        <dbReference type="SAM" id="MobiDB-lite"/>
    </source>
</evidence>
<accession>A0A4V5MY82</accession>
<dbReference type="AlphaFoldDB" id="A0A4V5MY82"/>
<dbReference type="SUPFAM" id="SSF52922">
    <property type="entry name" value="TK C-terminal domain-like"/>
    <property type="match status" value="1"/>
</dbReference>
<feature type="domain" description="Transketolase-like pyrimidine-binding" evidence="13">
    <location>
        <begin position="412"/>
        <end position="575"/>
    </location>
</feature>
<dbReference type="InterPro" id="IPR051424">
    <property type="entry name" value="Transketolase-like"/>
</dbReference>
<dbReference type="PANTHER" id="PTHR43195">
    <property type="entry name" value="TRANSKETOLASE"/>
    <property type="match status" value="1"/>
</dbReference>
<dbReference type="PANTHER" id="PTHR43195:SF1">
    <property type="entry name" value="FI06132P-RELATED"/>
    <property type="match status" value="1"/>
</dbReference>
<keyword evidence="11" id="KW-0786">Thiamine pyrophosphate</keyword>
<dbReference type="CDD" id="cd02012">
    <property type="entry name" value="TPP_TK"/>
    <property type="match status" value="1"/>
</dbReference>
<dbReference type="EMBL" id="SUMC01000056">
    <property type="protein sequence ID" value="TKA03179.1"/>
    <property type="molecule type" value="Genomic_DNA"/>
</dbReference>
<comment type="cofactor">
    <cofactor evidence="1">
        <name>Ca(2+)</name>
        <dbReference type="ChEBI" id="CHEBI:29108"/>
    </cofactor>
</comment>
<keyword evidence="8" id="KW-0479">Metal-binding</keyword>
<evidence type="ECO:0000256" key="10">
    <source>
        <dbReference type="ARBA" id="ARBA00022842"/>
    </source>
</evidence>
<evidence type="ECO:0000256" key="4">
    <source>
        <dbReference type="ARBA" id="ARBA00001964"/>
    </source>
</evidence>
<dbReference type="GO" id="GO:0000287">
    <property type="term" value="F:magnesium ion binding"/>
    <property type="evidence" value="ECO:0007669"/>
    <property type="project" value="UniProtKB-ARBA"/>
</dbReference>
<evidence type="ECO:0000256" key="2">
    <source>
        <dbReference type="ARBA" id="ARBA00001936"/>
    </source>
</evidence>
<gene>
    <name evidence="14" type="ORF">FCI23_37110</name>
</gene>
<dbReference type="Pfam" id="PF02779">
    <property type="entry name" value="Transket_pyr"/>
    <property type="match status" value="1"/>
</dbReference>
<keyword evidence="9" id="KW-0106">Calcium</keyword>
<protein>
    <submittedName>
        <fullName evidence="14">Transketolase</fullName>
        <ecNumber evidence="14">2.2.1.1</ecNumber>
    </submittedName>
</protein>